<dbReference type="SUPFAM" id="SSF50911">
    <property type="entry name" value="Mannose 6-phosphate receptor domain"/>
    <property type="match status" value="1"/>
</dbReference>
<evidence type="ECO:0000256" key="19">
    <source>
        <dbReference type="SAM" id="Phobius"/>
    </source>
</evidence>
<feature type="compositionally biased region" description="Acidic residues" evidence="18">
    <location>
        <begin position="179"/>
        <end position="190"/>
    </location>
</feature>
<evidence type="ECO:0000313" key="22">
    <source>
        <dbReference type="EMBL" id="KAG5934717.1"/>
    </source>
</evidence>
<dbReference type="OrthoDB" id="29460at2759"/>
<feature type="signal peptide" evidence="20">
    <location>
        <begin position="1"/>
        <end position="22"/>
    </location>
</feature>
<keyword evidence="7" id="KW-0813">Transport</keyword>
<evidence type="ECO:0000256" key="7">
    <source>
        <dbReference type="ARBA" id="ARBA00022448"/>
    </source>
</evidence>
<dbReference type="EMBL" id="SRPO01000292">
    <property type="protein sequence ID" value="KAG5934717.1"/>
    <property type="molecule type" value="Genomic_DNA"/>
</dbReference>
<keyword evidence="13" id="KW-0333">Golgi apparatus</keyword>
<evidence type="ECO:0000256" key="3">
    <source>
        <dbReference type="ARBA" id="ARBA00004472"/>
    </source>
</evidence>
<keyword evidence="14" id="KW-0496">Mitochondrion</keyword>
<keyword evidence="12" id="KW-0072">Autophagy</keyword>
<evidence type="ECO:0000256" key="17">
    <source>
        <dbReference type="ARBA" id="ARBA00023329"/>
    </source>
</evidence>
<keyword evidence="8 19" id="KW-0812">Transmembrane</keyword>
<dbReference type="GO" id="GO:0034045">
    <property type="term" value="C:phagophore assembly site membrane"/>
    <property type="evidence" value="ECO:0007669"/>
    <property type="project" value="UniProtKB-SubCell"/>
</dbReference>
<evidence type="ECO:0000256" key="9">
    <source>
        <dbReference type="ARBA" id="ARBA00022729"/>
    </source>
</evidence>
<dbReference type="Proteomes" id="UP000706124">
    <property type="component" value="Unassembled WGS sequence"/>
</dbReference>
<evidence type="ECO:0000313" key="23">
    <source>
        <dbReference type="Proteomes" id="UP000706124"/>
    </source>
</evidence>
<reference evidence="22 23" key="1">
    <citation type="journal article" date="2020" name="bioRxiv">
        <title>Whole genome comparisons of ergot fungi reveals the divergence and evolution of species within the genus Claviceps are the result of varying mechanisms driving genome evolution and host range expansion.</title>
        <authorList>
            <person name="Wyka S.A."/>
            <person name="Mondo S.J."/>
            <person name="Liu M."/>
            <person name="Dettman J."/>
            <person name="Nalam V."/>
            <person name="Broders K.D."/>
        </authorList>
    </citation>
    <scope>NUCLEOTIDE SEQUENCE [LARGE SCALE GENOMIC DNA]</scope>
    <source>
        <strain evidence="22 23">CCC 1485</strain>
    </source>
</reference>
<dbReference type="PANTHER" id="PTHR15071:SF13">
    <property type="entry name" value="AUTOPHAGY-RELATED PROTEIN 27"/>
    <property type="match status" value="1"/>
</dbReference>
<dbReference type="InterPro" id="IPR018939">
    <property type="entry name" value="Autophagy-rel_prot_27"/>
</dbReference>
<dbReference type="InterPro" id="IPR044865">
    <property type="entry name" value="MRH_dom"/>
</dbReference>
<feature type="chain" id="PRO_5040354941" description="Autophagy-related protein 27" evidence="20">
    <location>
        <begin position="23"/>
        <end position="353"/>
    </location>
</feature>
<evidence type="ECO:0000256" key="18">
    <source>
        <dbReference type="SAM" id="MobiDB-lite"/>
    </source>
</evidence>
<name>A0A9P7MA75_9HYPO</name>
<evidence type="ECO:0000256" key="10">
    <source>
        <dbReference type="ARBA" id="ARBA00022927"/>
    </source>
</evidence>
<evidence type="ECO:0000256" key="8">
    <source>
        <dbReference type="ARBA" id="ARBA00022692"/>
    </source>
</evidence>
<evidence type="ECO:0000256" key="13">
    <source>
        <dbReference type="ARBA" id="ARBA00023034"/>
    </source>
</evidence>
<proteinExistence type="inferred from homology"/>
<feature type="region of interest" description="Disordered" evidence="18">
    <location>
        <begin position="177"/>
        <end position="222"/>
    </location>
</feature>
<evidence type="ECO:0000256" key="11">
    <source>
        <dbReference type="ARBA" id="ARBA00022989"/>
    </source>
</evidence>
<evidence type="ECO:0000256" key="4">
    <source>
        <dbReference type="ARBA" id="ARBA00004614"/>
    </source>
</evidence>
<dbReference type="GO" id="GO:0030659">
    <property type="term" value="C:cytoplasmic vesicle membrane"/>
    <property type="evidence" value="ECO:0007669"/>
    <property type="project" value="UniProtKB-SubCell"/>
</dbReference>
<evidence type="ECO:0000256" key="1">
    <source>
        <dbReference type="ARBA" id="ARBA00004304"/>
    </source>
</evidence>
<evidence type="ECO:0000259" key="21">
    <source>
        <dbReference type="PROSITE" id="PS51914"/>
    </source>
</evidence>
<dbReference type="GO" id="GO:0006914">
    <property type="term" value="P:autophagy"/>
    <property type="evidence" value="ECO:0007669"/>
    <property type="project" value="UniProtKB-KW"/>
</dbReference>
<feature type="transmembrane region" description="Helical" evidence="19">
    <location>
        <begin position="280"/>
        <end position="300"/>
    </location>
</feature>
<evidence type="ECO:0000256" key="6">
    <source>
        <dbReference type="ARBA" id="ARBA00013776"/>
    </source>
</evidence>
<dbReference type="AlphaFoldDB" id="A0A9P7MA75"/>
<evidence type="ECO:0000256" key="2">
    <source>
        <dbReference type="ARBA" id="ARBA00004358"/>
    </source>
</evidence>
<feature type="domain" description="MRH" evidence="21">
    <location>
        <begin position="24"/>
        <end position="258"/>
    </location>
</feature>
<evidence type="ECO:0000256" key="16">
    <source>
        <dbReference type="ARBA" id="ARBA00023157"/>
    </source>
</evidence>
<comment type="subcellular location">
    <subcellularLocation>
        <location evidence="2">Cytoplasmic vesicle membrane</location>
        <topology evidence="2">Single-pass type I membrane protein</topology>
    </subcellularLocation>
    <subcellularLocation>
        <location evidence="4">Golgi apparatus membrane</location>
        <topology evidence="4">Single-pass type I membrane protein</topology>
    </subcellularLocation>
    <subcellularLocation>
        <location evidence="1">Mitochondrion membrane</location>
        <topology evidence="1">Single-pass membrane protein</topology>
    </subcellularLocation>
    <subcellularLocation>
        <location evidence="3">Preautophagosomal structure membrane</location>
        <topology evidence="3">Single-pass type I membrane protein</topology>
    </subcellularLocation>
</comment>
<evidence type="ECO:0000256" key="15">
    <source>
        <dbReference type="ARBA" id="ARBA00023136"/>
    </source>
</evidence>
<gene>
    <name evidence="22" type="ORF">E4U60_003621</name>
</gene>
<dbReference type="GO" id="GO:0031966">
    <property type="term" value="C:mitochondrial membrane"/>
    <property type="evidence" value="ECO:0007669"/>
    <property type="project" value="UniProtKB-SubCell"/>
</dbReference>
<keyword evidence="23" id="KW-1185">Reference proteome</keyword>
<keyword evidence="17" id="KW-0968">Cytoplasmic vesicle</keyword>
<evidence type="ECO:0000256" key="14">
    <source>
        <dbReference type="ARBA" id="ARBA00023128"/>
    </source>
</evidence>
<feature type="compositionally biased region" description="Basic and acidic residues" evidence="18">
    <location>
        <begin position="193"/>
        <end position="208"/>
    </location>
</feature>
<keyword evidence="11 19" id="KW-1133">Transmembrane helix</keyword>
<dbReference type="GO" id="GO:0015031">
    <property type="term" value="P:protein transport"/>
    <property type="evidence" value="ECO:0007669"/>
    <property type="project" value="UniProtKB-KW"/>
</dbReference>
<comment type="similarity">
    <text evidence="5">Belongs to the ATG27 family.</text>
</comment>
<accession>A0A9P7MA75</accession>
<dbReference type="InterPro" id="IPR009011">
    <property type="entry name" value="Man6P_isomerase_rcpt-bd_dom_sf"/>
</dbReference>
<dbReference type="Pfam" id="PF09451">
    <property type="entry name" value="ATG27"/>
    <property type="match status" value="1"/>
</dbReference>
<dbReference type="Gene3D" id="2.70.130.10">
    <property type="entry name" value="Mannose-6-phosphate receptor binding domain"/>
    <property type="match status" value="1"/>
</dbReference>
<evidence type="ECO:0000256" key="20">
    <source>
        <dbReference type="SAM" id="SignalP"/>
    </source>
</evidence>
<dbReference type="GO" id="GO:0000139">
    <property type="term" value="C:Golgi membrane"/>
    <property type="evidence" value="ECO:0007669"/>
    <property type="project" value="UniProtKB-SubCell"/>
</dbReference>
<keyword evidence="15 19" id="KW-0472">Membrane</keyword>
<protein>
    <recommendedName>
        <fullName evidence="6">Autophagy-related protein 27</fullName>
    </recommendedName>
</protein>
<comment type="caution">
    <text evidence="22">The sequence shown here is derived from an EMBL/GenBank/DDBJ whole genome shotgun (WGS) entry which is preliminary data.</text>
</comment>
<keyword evidence="16" id="KW-1015">Disulfide bond</keyword>
<dbReference type="PANTHER" id="PTHR15071">
    <property type="entry name" value="MANNOSE-6-PHOSPHATE RECEPTOR FAMILY MEMBER"/>
    <property type="match status" value="1"/>
</dbReference>
<sequence>MHPPSVVAVLLSAMLAPLPSLALLHCENILIDGYKFNLEKLKGPHSVVTSKYDSMTHTYHNTTYTLDVCGPLKKSGKSKSKEECPNGTRVCAIQRLIQGETDVVETVTAIAGALENVGGSQFEYEATRLNGSDSNSDTHKEGLRLVLKGGKYPLDAPLKERREQKAIVEFLCDEKEGTEGEWTDSEDQYSESEMLRRRDGSGDDKRDDGDNDGGDQDKSFPEHQLKKENAALIWESYGPEKDADVLRLTWHTKHACEKREGNDGDGDDKKGDGGDESTHWGFFTWFVVIVFLGIASYLIFGSWLNYNRHGARGWDLVPHGDMIRDIPYLFREWIRRVLNTVQGTGSRGGYSAV</sequence>
<keyword evidence="10" id="KW-0653">Protein transport</keyword>
<dbReference type="PROSITE" id="PS51914">
    <property type="entry name" value="MRH"/>
    <property type="match status" value="1"/>
</dbReference>
<keyword evidence="9 20" id="KW-0732">Signal</keyword>
<organism evidence="22 23">
    <name type="scientific">Claviceps pazoutovae</name>
    <dbReference type="NCBI Taxonomy" id="1649127"/>
    <lineage>
        <taxon>Eukaryota</taxon>
        <taxon>Fungi</taxon>
        <taxon>Dikarya</taxon>
        <taxon>Ascomycota</taxon>
        <taxon>Pezizomycotina</taxon>
        <taxon>Sordariomycetes</taxon>
        <taxon>Hypocreomycetidae</taxon>
        <taxon>Hypocreales</taxon>
        <taxon>Clavicipitaceae</taxon>
        <taxon>Claviceps</taxon>
    </lineage>
</organism>
<evidence type="ECO:0000256" key="12">
    <source>
        <dbReference type="ARBA" id="ARBA00023006"/>
    </source>
</evidence>
<evidence type="ECO:0000256" key="5">
    <source>
        <dbReference type="ARBA" id="ARBA00005363"/>
    </source>
</evidence>